<comment type="cofactor">
    <cofactor evidence="3">
        <name>Zn(2+)</name>
        <dbReference type="ChEBI" id="CHEBI:29105"/>
    </cofactor>
    <text evidence="3">Binds 1 zinc ion.</text>
</comment>
<dbReference type="InterPro" id="IPR013088">
    <property type="entry name" value="Znf_NHR/GATA"/>
</dbReference>
<feature type="binding site" evidence="3">
    <location>
        <position position="11"/>
    </location>
    <ligand>
        <name>Zn(2+)</name>
        <dbReference type="ChEBI" id="CHEBI:29105"/>
    </ligand>
</feature>
<dbReference type="GO" id="GO:0008270">
    <property type="term" value="F:zinc ion binding"/>
    <property type="evidence" value="ECO:0007669"/>
    <property type="project" value="UniProtKB-UniRule"/>
</dbReference>
<comment type="similarity">
    <text evidence="3">Belongs to the DNA gyrase inhibitor YacG family.</text>
</comment>
<accession>A0A198UD64</accession>
<reference evidence="4 5" key="1">
    <citation type="journal article" date="2016" name="Genome Biol. Evol.">
        <title>Comparative Genomic Analyses of the Moraxella catarrhalis Serosensitive and Seroresistant Lineages Demonstrate Their Independent Evolution.</title>
        <authorList>
            <person name="Earl J.P."/>
            <person name="de Vries S.P."/>
            <person name="Ahmed A."/>
            <person name="Powell E."/>
            <person name="Schultz M.P."/>
            <person name="Hermans P.W."/>
            <person name="Hill D.J."/>
            <person name="Zhou Z."/>
            <person name="Constantinidou C.I."/>
            <person name="Hu F.Z."/>
            <person name="Bootsma H.J."/>
            <person name="Ehrlich G.D."/>
        </authorList>
    </citation>
    <scope>NUCLEOTIDE SEQUENCE [LARGE SCALE GENOMIC DNA]</scope>
    <source>
        <strain evidence="4 5">Z7542</strain>
    </source>
</reference>
<comment type="subunit">
    <text evidence="3">Interacts with GyrB.</text>
</comment>
<comment type="caution">
    <text evidence="4">The sequence shown here is derived from an EMBL/GenBank/DDBJ whole genome shotgun (WGS) entry which is preliminary data.</text>
</comment>
<proteinExistence type="inferred from homology"/>
<dbReference type="PANTHER" id="PTHR36150">
    <property type="entry name" value="DNA GYRASE INHIBITOR YACG"/>
    <property type="match status" value="1"/>
</dbReference>
<evidence type="ECO:0000256" key="3">
    <source>
        <dbReference type="HAMAP-Rule" id="MF_00649"/>
    </source>
</evidence>
<keyword evidence="1 3" id="KW-0479">Metal-binding</keyword>
<feature type="binding site" evidence="3">
    <location>
        <position position="26"/>
    </location>
    <ligand>
        <name>Zn(2+)</name>
        <dbReference type="ChEBI" id="CHEBI:29105"/>
    </ligand>
</feature>
<dbReference type="PANTHER" id="PTHR36150:SF1">
    <property type="entry name" value="DNA GYRASE INHIBITOR YACG"/>
    <property type="match status" value="1"/>
</dbReference>
<sequence>MTQITYPCPICQTPTTWSNNPNRPFCSKRCKLIDLGAWASDEYSIAGDELSLPEHDESSEY</sequence>
<evidence type="ECO:0000256" key="2">
    <source>
        <dbReference type="ARBA" id="ARBA00022833"/>
    </source>
</evidence>
<keyword evidence="5" id="KW-1185">Reference proteome</keyword>
<dbReference type="InterPro" id="IPR005584">
    <property type="entry name" value="DNA_gyrase_inhibitor_YacG"/>
</dbReference>
<dbReference type="EMBL" id="LXHC01000028">
    <property type="protein sequence ID" value="OAU94383.1"/>
    <property type="molecule type" value="Genomic_DNA"/>
</dbReference>
<dbReference type="AlphaFoldDB" id="A0A198UD64"/>
<dbReference type="Gene3D" id="3.30.50.10">
    <property type="entry name" value="Erythroid Transcription Factor GATA-1, subunit A"/>
    <property type="match status" value="1"/>
</dbReference>
<dbReference type="OrthoDB" id="9809663at2"/>
<evidence type="ECO:0000313" key="4">
    <source>
        <dbReference type="EMBL" id="OAU94383.1"/>
    </source>
</evidence>
<protein>
    <recommendedName>
        <fullName evidence="3">DNA gyrase inhibitor YacG</fullName>
    </recommendedName>
</protein>
<name>A0A198UD64_MORCA</name>
<dbReference type="PATRIC" id="fig|480.237.peg.323"/>
<dbReference type="Proteomes" id="UP000078228">
    <property type="component" value="Unassembled WGS sequence"/>
</dbReference>
<feature type="binding site" evidence="3">
    <location>
        <position position="8"/>
    </location>
    <ligand>
        <name>Zn(2+)</name>
        <dbReference type="ChEBI" id="CHEBI:29105"/>
    </ligand>
</feature>
<dbReference type="RefSeq" id="WP_064610825.1">
    <property type="nucleotide sequence ID" value="NZ_LXHB01000053.1"/>
</dbReference>
<dbReference type="GO" id="GO:0006355">
    <property type="term" value="P:regulation of DNA-templated transcription"/>
    <property type="evidence" value="ECO:0007669"/>
    <property type="project" value="InterPro"/>
</dbReference>
<organism evidence="4 5">
    <name type="scientific">Moraxella catarrhalis</name>
    <name type="common">Branhamella catarrhalis</name>
    <dbReference type="NCBI Taxonomy" id="480"/>
    <lineage>
        <taxon>Bacteria</taxon>
        <taxon>Pseudomonadati</taxon>
        <taxon>Pseudomonadota</taxon>
        <taxon>Gammaproteobacteria</taxon>
        <taxon>Moraxellales</taxon>
        <taxon>Moraxellaceae</taxon>
        <taxon>Moraxella</taxon>
    </lineage>
</organism>
<dbReference type="SUPFAM" id="SSF57716">
    <property type="entry name" value="Glucocorticoid receptor-like (DNA-binding domain)"/>
    <property type="match status" value="1"/>
</dbReference>
<gene>
    <name evidence="3" type="primary">yacG</name>
    <name evidence="4" type="ORF">AO384_1740</name>
</gene>
<dbReference type="HAMAP" id="MF_00649">
    <property type="entry name" value="DNA_gyrase_inhibitor_YacG"/>
    <property type="match status" value="1"/>
</dbReference>
<dbReference type="Pfam" id="PF03884">
    <property type="entry name" value="YacG"/>
    <property type="match status" value="1"/>
</dbReference>
<evidence type="ECO:0000256" key="1">
    <source>
        <dbReference type="ARBA" id="ARBA00022723"/>
    </source>
</evidence>
<feature type="binding site" evidence="3">
    <location>
        <position position="30"/>
    </location>
    <ligand>
        <name>Zn(2+)</name>
        <dbReference type="ChEBI" id="CHEBI:29105"/>
    </ligand>
</feature>
<comment type="function">
    <text evidence="3">Inhibits all the catalytic activities of DNA gyrase by preventing its interaction with DNA. Acts by binding directly to the C-terminal domain of GyrB, which probably disrupts DNA binding by the gyrase.</text>
</comment>
<dbReference type="GO" id="GO:0008657">
    <property type="term" value="F:DNA topoisomerase type II (double strand cut, ATP-hydrolyzing) inhibitor activity"/>
    <property type="evidence" value="ECO:0007669"/>
    <property type="project" value="UniProtKB-UniRule"/>
</dbReference>
<evidence type="ECO:0000313" key="5">
    <source>
        <dbReference type="Proteomes" id="UP000078228"/>
    </source>
</evidence>
<keyword evidence="2 3" id="KW-0862">Zinc</keyword>